<dbReference type="ESTHER" id="9gamm-a0a2t5mci0">
    <property type="family name" value="Extracel-MCL-phaZ"/>
</dbReference>
<protein>
    <submittedName>
        <fullName evidence="2">Plasmid partitioning protein</fullName>
    </submittedName>
</protein>
<comment type="caution">
    <text evidence="2">The sequence shown here is derived from an EMBL/GenBank/DDBJ whole genome shotgun (WGS) entry which is preliminary data.</text>
</comment>
<evidence type="ECO:0000313" key="3">
    <source>
        <dbReference type="Proteomes" id="UP000244248"/>
    </source>
</evidence>
<gene>
    <name evidence="2" type="ORF">CJD38_15095</name>
</gene>
<dbReference type="SUPFAM" id="SSF53474">
    <property type="entry name" value="alpha/beta-Hydrolases"/>
    <property type="match status" value="1"/>
</dbReference>
<dbReference type="Proteomes" id="UP000244248">
    <property type="component" value="Unassembled WGS sequence"/>
</dbReference>
<proteinExistence type="predicted"/>
<dbReference type="OrthoDB" id="9764953at2"/>
<evidence type="ECO:0000313" key="2">
    <source>
        <dbReference type="EMBL" id="PTU30273.1"/>
    </source>
</evidence>
<dbReference type="EMBL" id="QANS01000006">
    <property type="protein sequence ID" value="PTU30273.1"/>
    <property type="molecule type" value="Genomic_DNA"/>
</dbReference>
<reference evidence="2 3" key="1">
    <citation type="submission" date="2018-04" db="EMBL/GenBank/DDBJ databases">
        <title>Novel species isolated from glacier.</title>
        <authorList>
            <person name="Liu Q."/>
            <person name="Xin Y.-H."/>
        </authorList>
    </citation>
    <scope>NUCLEOTIDE SEQUENCE [LARGE SCALE GENOMIC DNA]</scope>
    <source>
        <strain evidence="2 3">GT1R17</strain>
    </source>
</reference>
<accession>A0A2T5MCI0</accession>
<evidence type="ECO:0000256" key="1">
    <source>
        <dbReference type="SAM" id="SignalP"/>
    </source>
</evidence>
<dbReference type="Gene3D" id="3.40.50.1820">
    <property type="entry name" value="alpha/beta hydrolase"/>
    <property type="match status" value="1"/>
</dbReference>
<dbReference type="InterPro" id="IPR029058">
    <property type="entry name" value="AB_hydrolase_fold"/>
</dbReference>
<sequence length="275" mass="29849">MRRFLFVAALALTTANAQAGVCTDTVTGTSHTLSCPYKSKVVTSSYGIPRTVRYQVPAGTPPIGGWPAVLLFQPSVFPIFWSIPDYTPAGAYHQVETIAALLDAGYAVVEPPTNYLRGFQYWDTNQPGMDTAQPYTTTDDYGFLNKVFNGVVSGQYGPINGSRLYATGMSSGGYNTSRMAVSFQGRFRALAVQSGSYASCLGFMCTIPSTLPANHPATLFLHGSDDNTVPVNTMEAYYNQLQSQGIDTKKVIAPGLSHEYLPQAPSEIVEWFNHH</sequence>
<name>A0A2T5MCI0_9GAMM</name>
<dbReference type="RefSeq" id="WP_107941214.1">
    <property type="nucleotide sequence ID" value="NZ_QANS01000006.1"/>
</dbReference>
<feature type="signal peptide" evidence="1">
    <location>
        <begin position="1"/>
        <end position="19"/>
    </location>
</feature>
<feature type="chain" id="PRO_5015545487" evidence="1">
    <location>
        <begin position="20"/>
        <end position="275"/>
    </location>
</feature>
<keyword evidence="1" id="KW-0732">Signal</keyword>
<organism evidence="2 3">
    <name type="scientific">Stenotrophobium rhamnosiphilum</name>
    <dbReference type="NCBI Taxonomy" id="2029166"/>
    <lineage>
        <taxon>Bacteria</taxon>
        <taxon>Pseudomonadati</taxon>
        <taxon>Pseudomonadota</taxon>
        <taxon>Gammaproteobacteria</taxon>
        <taxon>Nevskiales</taxon>
        <taxon>Nevskiaceae</taxon>
        <taxon>Stenotrophobium</taxon>
    </lineage>
</organism>
<dbReference type="AlphaFoldDB" id="A0A2T5MCI0"/>
<keyword evidence="3" id="KW-1185">Reference proteome</keyword>